<sequence length="74" mass="8130">MPRFRNTKSIGPGINTVIQIYQTIIGSNGINLGNHDISNGMIFNCDNQSAIKLSLNERYRASQSGLKFECALNA</sequence>
<accession>A0A9N9WZA0</accession>
<evidence type="ECO:0000313" key="1">
    <source>
        <dbReference type="EMBL" id="CAG9812054.1"/>
    </source>
</evidence>
<proteinExistence type="predicted"/>
<protein>
    <submittedName>
        <fullName evidence="1">Uncharacterized protein</fullName>
    </submittedName>
</protein>
<gene>
    <name evidence="1" type="ORF">CHIRRI_LOCUS14859</name>
</gene>
<dbReference type="AlphaFoldDB" id="A0A9N9WZA0"/>
<reference evidence="1" key="1">
    <citation type="submission" date="2022-01" db="EMBL/GenBank/DDBJ databases">
        <authorList>
            <person name="King R."/>
        </authorList>
    </citation>
    <scope>NUCLEOTIDE SEQUENCE</scope>
</reference>
<keyword evidence="2" id="KW-1185">Reference proteome</keyword>
<evidence type="ECO:0000313" key="2">
    <source>
        <dbReference type="Proteomes" id="UP001153620"/>
    </source>
</evidence>
<dbReference type="Proteomes" id="UP001153620">
    <property type="component" value="Chromosome 4"/>
</dbReference>
<reference evidence="1" key="2">
    <citation type="submission" date="2022-10" db="EMBL/GenBank/DDBJ databases">
        <authorList>
            <consortium name="ENA_rothamsted_submissions"/>
            <consortium name="culmorum"/>
            <person name="King R."/>
        </authorList>
    </citation>
    <scope>NUCLEOTIDE SEQUENCE</scope>
</reference>
<name>A0A9N9WZA0_9DIPT</name>
<organism evidence="1 2">
    <name type="scientific">Chironomus riparius</name>
    <dbReference type="NCBI Taxonomy" id="315576"/>
    <lineage>
        <taxon>Eukaryota</taxon>
        <taxon>Metazoa</taxon>
        <taxon>Ecdysozoa</taxon>
        <taxon>Arthropoda</taxon>
        <taxon>Hexapoda</taxon>
        <taxon>Insecta</taxon>
        <taxon>Pterygota</taxon>
        <taxon>Neoptera</taxon>
        <taxon>Endopterygota</taxon>
        <taxon>Diptera</taxon>
        <taxon>Nematocera</taxon>
        <taxon>Chironomoidea</taxon>
        <taxon>Chironomidae</taxon>
        <taxon>Chironominae</taxon>
        <taxon>Chironomus</taxon>
    </lineage>
</organism>
<dbReference type="EMBL" id="OU895880">
    <property type="protein sequence ID" value="CAG9812054.1"/>
    <property type="molecule type" value="Genomic_DNA"/>
</dbReference>